<evidence type="ECO:0000256" key="3">
    <source>
        <dbReference type="PROSITE-ProRule" id="PRU10141"/>
    </source>
</evidence>
<dbReference type="PROSITE" id="PS50011">
    <property type="entry name" value="PROTEIN_KINASE_DOM"/>
    <property type="match status" value="1"/>
</dbReference>
<name>A0A087TZ20_STEMI</name>
<dbReference type="GO" id="GO:0004674">
    <property type="term" value="F:protein serine/threonine kinase activity"/>
    <property type="evidence" value="ECO:0007669"/>
    <property type="project" value="TreeGrafter"/>
</dbReference>
<dbReference type="SUPFAM" id="SSF56112">
    <property type="entry name" value="Protein kinase-like (PK-like)"/>
    <property type="match status" value="1"/>
</dbReference>
<accession>A0A087TZ20</accession>
<evidence type="ECO:0000313" key="7">
    <source>
        <dbReference type="Proteomes" id="UP000054359"/>
    </source>
</evidence>
<keyword evidence="1 3" id="KW-0547">Nucleotide-binding</keyword>
<dbReference type="EMBL" id="KK117391">
    <property type="protein sequence ID" value="KFM70359.1"/>
    <property type="molecule type" value="Genomic_DNA"/>
</dbReference>
<dbReference type="AlphaFoldDB" id="A0A087TZ20"/>
<dbReference type="GO" id="GO:0005829">
    <property type="term" value="C:cytosol"/>
    <property type="evidence" value="ECO:0007669"/>
    <property type="project" value="TreeGrafter"/>
</dbReference>
<feature type="compositionally biased region" description="Polar residues" evidence="4">
    <location>
        <begin position="81"/>
        <end position="95"/>
    </location>
</feature>
<dbReference type="FunFam" id="1.10.510.10:FF:000571">
    <property type="entry name" value="Maternal embryonic leucine zipper kinase"/>
    <property type="match status" value="1"/>
</dbReference>
<feature type="domain" description="Protein kinase" evidence="5">
    <location>
        <begin position="378"/>
        <end position="577"/>
    </location>
</feature>
<keyword evidence="7" id="KW-1185">Reference proteome</keyword>
<dbReference type="InterPro" id="IPR011009">
    <property type="entry name" value="Kinase-like_dom_sf"/>
</dbReference>
<dbReference type="GO" id="GO:0005634">
    <property type="term" value="C:nucleus"/>
    <property type="evidence" value="ECO:0007669"/>
    <property type="project" value="TreeGrafter"/>
</dbReference>
<gene>
    <name evidence="6" type="ORF">X975_03914</name>
</gene>
<evidence type="ECO:0000313" key="6">
    <source>
        <dbReference type="EMBL" id="KFM70359.1"/>
    </source>
</evidence>
<keyword evidence="2 3" id="KW-0067">ATP-binding</keyword>
<evidence type="ECO:0000256" key="2">
    <source>
        <dbReference type="ARBA" id="ARBA00022840"/>
    </source>
</evidence>
<evidence type="ECO:0000259" key="5">
    <source>
        <dbReference type="PROSITE" id="PS50011"/>
    </source>
</evidence>
<dbReference type="PROSITE" id="PS00107">
    <property type="entry name" value="PROTEIN_KINASE_ATP"/>
    <property type="match status" value="1"/>
</dbReference>
<dbReference type="PANTHER" id="PTHR24346">
    <property type="entry name" value="MAP/MICROTUBULE AFFINITY-REGULATING KINASE"/>
    <property type="match status" value="1"/>
</dbReference>
<dbReference type="InterPro" id="IPR017441">
    <property type="entry name" value="Protein_kinase_ATP_BS"/>
</dbReference>
<reference evidence="6 7" key="1">
    <citation type="submission" date="2013-11" db="EMBL/GenBank/DDBJ databases">
        <title>Genome sequencing of Stegodyphus mimosarum.</title>
        <authorList>
            <person name="Bechsgaard J."/>
        </authorList>
    </citation>
    <scope>NUCLEOTIDE SEQUENCE [LARGE SCALE GENOMIC DNA]</scope>
</reference>
<dbReference type="STRING" id="407821.A0A087TZ20"/>
<feature type="binding site" evidence="3">
    <location>
        <position position="411"/>
    </location>
    <ligand>
        <name>ATP</name>
        <dbReference type="ChEBI" id="CHEBI:30616"/>
    </ligand>
</feature>
<dbReference type="OrthoDB" id="10252171at2759"/>
<dbReference type="Gene3D" id="3.30.200.20">
    <property type="entry name" value="Phosphorylase Kinase, domain 1"/>
    <property type="match status" value="1"/>
</dbReference>
<evidence type="ECO:0000256" key="1">
    <source>
        <dbReference type="ARBA" id="ARBA00022741"/>
    </source>
</evidence>
<dbReference type="PANTHER" id="PTHR24346:SF51">
    <property type="entry name" value="PAS DOMAIN-CONTAINING SERINE_THREONINE-PROTEIN KINASE"/>
    <property type="match status" value="1"/>
</dbReference>
<dbReference type="GO" id="GO:0045719">
    <property type="term" value="P:negative regulation of glycogen biosynthetic process"/>
    <property type="evidence" value="ECO:0007669"/>
    <property type="project" value="TreeGrafter"/>
</dbReference>
<dbReference type="Pfam" id="PF00069">
    <property type="entry name" value="Pkinase"/>
    <property type="match status" value="1"/>
</dbReference>
<protein>
    <submittedName>
        <fullName evidence="6">PAS domain-containing serine/threonine-protein kinase</fullName>
    </submittedName>
</protein>
<dbReference type="Gene3D" id="1.10.510.10">
    <property type="entry name" value="Transferase(Phosphotransferase) domain 1"/>
    <property type="match status" value="1"/>
</dbReference>
<dbReference type="Proteomes" id="UP000054359">
    <property type="component" value="Unassembled WGS sequence"/>
</dbReference>
<dbReference type="GO" id="GO:0035556">
    <property type="term" value="P:intracellular signal transduction"/>
    <property type="evidence" value="ECO:0007669"/>
    <property type="project" value="TreeGrafter"/>
</dbReference>
<dbReference type="InterPro" id="IPR008271">
    <property type="entry name" value="Ser/Thr_kinase_AS"/>
</dbReference>
<keyword evidence="6" id="KW-0808">Transferase</keyword>
<dbReference type="InterPro" id="IPR000719">
    <property type="entry name" value="Prot_kinase_dom"/>
</dbReference>
<dbReference type="PROSITE" id="PS00108">
    <property type="entry name" value="PROTEIN_KINASE_ST"/>
    <property type="match status" value="1"/>
</dbReference>
<keyword evidence="6" id="KW-0418">Kinase</keyword>
<organism evidence="6 7">
    <name type="scientific">Stegodyphus mimosarum</name>
    <name type="common">African social velvet spider</name>
    <dbReference type="NCBI Taxonomy" id="407821"/>
    <lineage>
        <taxon>Eukaryota</taxon>
        <taxon>Metazoa</taxon>
        <taxon>Ecdysozoa</taxon>
        <taxon>Arthropoda</taxon>
        <taxon>Chelicerata</taxon>
        <taxon>Arachnida</taxon>
        <taxon>Araneae</taxon>
        <taxon>Araneomorphae</taxon>
        <taxon>Entelegynae</taxon>
        <taxon>Eresoidea</taxon>
        <taxon>Eresidae</taxon>
        <taxon>Stegodyphus</taxon>
    </lineage>
</organism>
<feature type="region of interest" description="Disordered" evidence="4">
    <location>
        <begin position="81"/>
        <end position="101"/>
    </location>
</feature>
<dbReference type="SMART" id="SM00220">
    <property type="entry name" value="S_TKc"/>
    <property type="match status" value="1"/>
</dbReference>
<proteinExistence type="predicted"/>
<evidence type="ECO:0000256" key="4">
    <source>
        <dbReference type="SAM" id="MobiDB-lite"/>
    </source>
</evidence>
<feature type="non-terminal residue" evidence="6">
    <location>
        <position position="577"/>
    </location>
</feature>
<sequence length="577" mass="64649">MALPPFDDDDDSNAKCCCASDGRTTADSIGTDPPRPMNPLGKHIELLVDDAVESMQNLAFSPSPGENQVPFYCSELSPLSKETSPFSASKLPNSKSNEKMAGLHCARNEELSESSQYGNSSKHLSYSESQDTLHSCTNSITESDVNANVLELSDYEECPKSVSASKIPHEKLDKECDDCASYFSDSSDSEESYSSLAEDFNIQNARLDSSSHENVNGFPAHAANSLESKVSACEMQDSPVNSRHSECNSNCIPFSMKVSTPKEQYRTSSVPINDDSYQSLPEGGFYGIGRHKDGSDLAIEYYIKKIVLDDGKLLYCLWVSRDPEEYKECSPAPNYIMNHSETNKMNRTRTEESETTSSSCSSIVSDSFYTAGSFTDNYTVLEQIGRGAFGCVKKAYRNTDGLLVITKFIRKSEVYKELWVYDNKQNRKVPLEISLLTTIQHPNIVKVLDVFENDNCFQMVMEKHGSGMDLFEFIERDPNMDEPLASHIFRQVVSALNYLHSLFILHRDIKDENIILDENFHVKLIDFGSATFMGEQLFSTFCGTMEYCSPEVIQGNKYRGPELEMWSLGVTLYTLIF</sequence>
<dbReference type="GO" id="GO:0005524">
    <property type="term" value="F:ATP binding"/>
    <property type="evidence" value="ECO:0007669"/>
    <property type="project" value="UniProtKB-UniRule"/>
</dbReference>